<dbReference type="PANTHER" id="PTHR10383:SF9">
    <property type="entry name" value="SERINE INCORPORATOR, ISOFORM F"/>
    <property type="match status" value="1"/>
</dbReference>
<keyword evidence="7" id="KW-0732">Signal</keyword>
<dbReference type="HOGENOM" id="CLU_029574_1_1_1"/>
<dbReference type="PANTHER" id="PTHR10383">
    <property type="entry name" value="SERINE INCORPORATOR"/>
    <property type="match status" value="1"/>
</dbReference>
<dbReference type="RefSeq" id="XP_001416509.1">
    <property type="nucleotide sequence ID" value="XM_001416472.1"/>
</dbReference>
<feature type="transmembrane region" description="Helical" evidence="6">
    <location>
        <begin position="368"/>
        <end position="388"/>
    </location>
</feature>
<evidence type="ECO:0000256" key="1">
    <source>
        <dbReference type="ARBA" id="ARBA00004141"/>
    </source>
</evidence>
<feature type="transmembrane region" description="Helical" evidence="6">
    <location>
        <begin position="157"/>
        <end position="180"/>
    </location>
</feature>
<feature type="transmembrane region" description="Helical" evidence="6">
    <location>
        <begin position="55"/>
        <end position="73"/>
    </location>
</feature>
<name>A4RSD8_OSTLU</name>
<organism evidence="8 9">
    <name type="scientific">Ostreococcus lucimarinus (strain CCE9901)</name>
    <dbReference type="NCBI Taxonomy" id="436017"/>
    <lineage>
        <taxon>Eukaryota</taxon>
        <taxon>Viridiplantae</taxon>
        <taxon>Chlorophyta</taxon>
        <taxon>Mamiellophyceae</taxon>
        <taxon>Mamiellales</taxon>
        <taxon>Bathycoccaceae</taxon>
        <taxon>Ostreococcus</taxon>
    </lineage>
</organism>
<reference evidence="8 9" key="1">
    <citation type="journal article" date="2007" name="Proc. Natl. Acad. Sci. U.S.A.">
        <title>The tiny eukaryote Ostreococcus provides genomic insights into the paradox of plankton speciation.</title>
        <authorList>
            <person name="Palenik B."/>
            <person name="Grimwood J."/>
            <person name="Aerts A."/>
            <person name="Rouze P."/>
            <person name="Salamov A."/>
            <person name="Putnam N."/>
            <person name="Dupont C."/>
            <person name="Jorgensen R."/>
            <person name="Derelle E."/>
            <person name="Rombauts S."/>
            <person name="Zhou K."/>
            <person name="Otillar R."/>
            <person name="Merchant S.S."/>
            <person name="Podell S."/>
            <person name="Gaasterland T."/>
            <person name="Napoli C."/>
            <person name="Gendler K."/>
            <person name="Manuell A."/>
            <person name="Tai V."/>
            <person name="Vallon O."/>
            <person name="Piganeau G."/>
            <person name="Jancek S."/>
            <person name="Heijde M."/>
            <person name="Jabbari K."/>
            <person name="Bowler C."/>
            <person name="Lohr M."/>
            <person name="Robbens S."/>
            <person name="Werner G."/>
            <person name="Dubchak I."/>
            <person name="Pazour G.J."/>
            <person name="Ren Q."/>
            <person name="Paulsen I."/>
            <person name="Delwiche C."/>
            <person name="Schmutz J."/>
            <person name="Rokhsar D."/>
            <person name="Van de Peer Y."/>
            <person name="Moreau H."/>
            <person name="Grigoriev I.V."/>
        </authorList>
    </citation>
    <scope>NUCLEOTIDE SEQUENCE [LARGE SCALE GENOMIC DNA]</scope>
    <source>
        <strain evidence="8 9">CCE9901</strain>
    </source>
</reference>
<feature type="transmembrane region" description="Helical" evidence="6">
    <location>
        <begin position="327"/>
        <end position="348"/>
    </location>
</feature>
<dbReference type="InterPro" id="IPR005016">
    <property type="entry name" value="TDE1/TMS"/>
</dbReference>
<keyword evidence="3 6" id="KW-0812">Transmembrane</keyword>
<feature type="transmembrane region" description="Helical" evidence="6">
    <location>
        <begin position="93"/>
        <end position="111"/>
    </location>
</feature>
<protein>
    <recommendedName>
        <fullName evidence="10">Serine incorporator</fullName>
    </recommendedName>
</protein>
<comment type="similarity">
    <text evidence="2">Belongs to the TDE1 family.</text>
</comment>
<accession>A4RSD8</accession>
<evidence type="ECO:0000256" key="2">
    <source>
        <dbReference type="ARBA" id="ARBA00006665"/>
    </source>
</evidence>
<dbReference type="GeneID" id="5000393"/>
<evidence type="ECO:0000256" key="5">
    <source>
        <dbReference type="ARBA" id="ARBA00023136"/>
    </source>
</evidence>
<feature type="signal peptide" evidence="7">
    <location>
        <begin position="1"/>
        <end position="24"/>
    </location>
</feature>
<dbReference type="Pfam" id="PF03348">
    <property type="entry name" value="Serinc"/>
    <property type="match status" value="1"/>
</dbReference>
<keyword evidence="5 6" id="KW-0472">Membrane</keyword>
<gene>
    <name evidence="8" type="ORF">OSTLU_12272</name>
</gene>
<feature type="transmembrane region" description="Helical" evidence="6">
    <location>
        <begin position="192"/>
        <end position="214"/>
    </location>
</feature>
<dbReference type="eggNOG" id="KOG2592">
    <property type="taxonomic scope" value="Eukaryota"/>
</dbReference>
<keyword evidence="4 6" id="KW-1133">Transmembrane helix</keyword>
<dbReference type="AlphaFoldDB" id="A4RSD8"/>
<dbReference type="OrthoDB" id="5963193at2759"/>
<keyword evidence="9" id="KW-1185">Reference proteome</keyword>
<evidence type="ECO:0008006" key="10">
    <source>
        <dbReference type="Google" id="ProtNLM"/>
    </source>
</evidence>
<comment type="subcellular location">
    <subcellularLocation>
        <location evidence="1">Membrane</location>
        <topology evidence="1">Multi-pass membrane protein</topology>
    </subcellularLocation>
</comment>
<dbReference type="EMBL" id="CP000582">
    <property type="protein sequence ID" value="ABO94802.1"/>
    <property type="molecule type" value="Genomic_DNA"/>
</dbReference>
<evidence type="ECO:0000256" key="7">
    <source>
        <dbReference type="SAM" id="SignalP"/>
    </source>
</evidence>
<proteinExistence type="inferred from homology"/>
<evidence type="ECO:0000313" key="9">
    <source>
        <dbReference type="Proteomes" id="UP000001568"/>
    </source>
</evidence>
<dbReference type="GO" id="GO:0016020">
    <property type="term" value="C:membrane"/>
    <property type="evidence" value="ECO:0007669"/>
    <property type="project" value="UniProtKB-SubCell"/>
</dbReference>
<dbReference type="Proteomes" id="UP000001568">
    <property type="component" value="Chromosome 2"/>
</dbReference>
<dbReference type="Gramene" id="ABO94802">
    <property type="protein sequence ID" value="ABO94802"/>
    <property type="gene ID" value="OSTLU_12272"/>
</dbReference>
<evidence type="ECO:0000256" key="3">
    <source>
        <dbReference type="ARBA" id="ARBA00022692"/>
    </source>
</evidence>
<feature type="transmembrane region" description="Helical" evidence="6">
    <location>
        <begin position="123"/>
        <end position="145"/>
    </location>
</feature>
<feature type="transmembrane region" description="Helical" evidence="6">
    <location>
        <begin position="220"/>
        <end position="238"/>
    </location>
</feature>
<evidence type="ECO:0000256" key="6">
    <source>
        <dbReference type="SAM" id="Phobius"/>
    </source>
</evidence>
<evidence type="ECO:0000256" key="4">
    <source>
        <dbReference type="ARBA" id="ARBA00022989"/>
    </source>
</evidence>
<sequence>MPKSPPARATHAAMFACAVALKWALRDYGSETALERLSWIGANGRASAAWFKTQAVYRASCATSTFFFAMSAALIGTKDRSDFRDKALHRGNWMLKVLAFVALHAFFFLWATDEGMEAYAAAARLGSGLFLVIQMIIVLDFAFAWNESWASGEHWGWVAGLLVSTLAMYATSVALFVEMYESYAPNRECHRNIAMITCTVVLCVVLTVITLHPAAREGCLLPSAAVTLYCTYLCYSALTSEPSTYACRPRSFIDANEELKKPANLVTTAFTLVSVVYAAMRAGESNFWDMEVDESFQSELREALNDGDEEEASEGDASGPVKYNYSFFHLMFALAAMYTSMLLTGWGTRHEDDTEAIGSGWASVWVKFFSVWATGAIYLWCLIAPALFPDREF</sequence>
<dbReference type="KEGG" id="olu:OSTLU_12272"/>
<feature type="chain" id="PRO_5002672843" description="Serine incorporator" evidence="7">
    <location>
        <begin position="25"/>
        <end position="393"/>
    </location>
</feature>
<evidence type="ECO:0000313" key="8">
    <source>
        <dbReference type="EMBL" id="ABO94802.1"/>
    </source>
</evidence>
<dbReference type="OMA" id="DKHCNPL"/>